<reference evidence="1" key="1">
    <citation type="submission" date="2021-05" db="EMBL/GenBank/DDBJ databases">
        <authorList>
            <person name="Alioto T."/>
            <person name="Alioto T."/>
            <person name="Gomez Garrido J."/>
        </authorList>
    </citation>
    <scope>NUCLEOTIDE SEQUENCE</scope>
</reference>
<organism evidence="1">
    <name type="scientific">Cacopsylla melanoneura</name>
    <dbReference type="NCBI Taxonomy" id="428564"/>
    <lineage>
        <taxon>Eukaryota</taxon>
        <taxon>Metazoa</taxon>
        <taxon>Ecdysozoa</taxon>
        <taxon>Arthropoda</taxon>
        <taxon>Hexapoda</taxon>
        <taxon>Insecta</taxon>
        <taxon>Pterygota</taxon>
        <taxon>Neoptera</taxon>
        <taxon>Paraneoptera</taxon>
        <taxon>Hemiptera</taxon>
        <taxon>Sternorrhyncha</taxon>
        <taxon>Psylloidea</taxon>
        <taxon>Psyllidae</taxon>
        <taxon>Psyllinae</taxon>
        <taxon>Cacopsylla</taxon>
    </lineage>
</organism>
<dbReference type="AlphaFoldDB" id="A0A8D8QEX1"/>
<evidence type="ECO:0000313" key="1">
    <source>
        <dbReference type="EMBL" id="CAG6630352.1"/>
    </source>
</evidence>
<sequence length="101" mass="12238">MYFDESKNENIIDNRFILVRPRYCFENFNCYLFYFVTYFISQRRGCVHKIAFVILTFILYFECCPSAFNIPIHLEHEKQPSCYLLQKSLFRNPDALICPEK</sequence>
<accession>A0A8D8QEX1</accession>
<protein>
    <submittedName>
        <fullName evidence="1">Uncharacterized protein</fullName>
    </submittedName>
</protein>
<dbReference type="EMBL" id="HBUF01073334">
    <property type="protein sequence ID" value="CAG6630352.1"/>
    <property type="molecule type" value="Transcribed_RNA"/>
</dbReference>
<name>A0A8D8QEX1_9HEMI</name>
<proteinExistence type="predicted"/>